<accession>A0A5J9WRH7</accession>
<gene>
    <name evidence="2" type="ORF">EJB05_01912</name>
</gene>
<proteinExistence type="predicted"/>
<dbReference type="Gramene" id="TVU50537">
    <property type="protein sequence ID" value="TVU50537"/>
    <property type="gene ID" value="EJB05_01912"/>
</dbReference>
<sequence length="411" mass="45645">MIVNEVYALVVVSIGNLQFPAAVLRVELSLLRLIFHNYYGDGVHPGNKTLGDETNLTPSLIIFYGTVLGQGILYIVACILQIFSFIPRRSLVHLGGFRGQLGVESVDLYYEYAFSKFMAGDVLAPKKINLITFAVDFLNSDSSKNQLYGIRIMHSLLQKEQTKTRLLSKLSRSTKTMTRLIKMLDWTNPSDAKIRLLAAKVTVEVAKNYRVVMIPGTVQVVSGLLDYGPPKKLQNPLLDTDVEQEEIHGLVSSADSNEVETHDVVHDLLDTQTRTTEQVGTAKENSWTVIIRERILAYWSAPKEEPLMDHDILPALGMSIIHNLAGSSEDNCQEIIKQKGLIPKIIGFSRSDTTNTDTKRNVLVKSSLKALHKLTNIEGVIGIELRHSISIHPFLLGNLAGILGDSRSSQE</sequence>
<evidence type="ECO:0000313" key="3">
    <source>
        <dbReference type="Proteomes" id="UP000324897"/>
    </source>
</evidence>
<keyword evidence="1" id="KW-0812">Transmembrane</keyword>
<dbReference type="AlphaFoldDB" id="A0A5J9WRH7"/>
<dbReference type="InterPro" id="IPR016024">
    <property type="entry name" value="ARM-type_fold"/>
</dbReference>
<dbReference type="SUPFAM" id="SSF48371">
    <property type="entry name" value="ARM repeat"/>
    <property type="match status" value="1"/>
</dbReference>
<feature type="transmembrane region" description="Helical" evidence="1">
    <location>
        <begin position="61"/>
        <end position="83"/>
    </location>
</feature>
<comment type="caution">
    <text evidence="2">The sequence shown here is derived from an EMBL/GenBank/DDBJ whole genome shotgun (WGS) entry which is preliminary data.</text>
</comment>
<keyword evidence="3" id="KW-1185">Reference proteome</keyword>
<evidence type="ECO:0000313" key="2">
    <source>
        <dbReference type="EMBL" id="TVU50537.1"/>
    </source>
</evidence>
<dbReference type="PANTHER" id="PTHR33115">
    <property type="entry name" value="ARM REPEAT SUPERFAMILY PROTEIN"/>
    <property type="match status" value="1"/>
</dbReference>
<dbReference type="OrthoDB" id="618849at2759"/>
<reference evidence="2 3" key="1">
    <citation type="journal article" date="2019" name="Sci. Rep.">
        <title>A high-quality genome of Eragrostis curvula grass provides insights into Poaceae evolution and supports new strategies to enhance forage quality.</title>
        <authorList>
            <person name="Carballo J."/>
            <person name="Santos B.A.C.M."/>
            <person name="Zappacosta D."/>
            <person name="Garbus I."/>
            <person name="Selva J.P."/>
            <person name="Gallo C.A."/>
            <person name="Diaz A."/>
            <person name="Albertini E."/>
            <person name="Caccamo M."/>
            <person name="Echenique V."/>
        </authorList>
    </citation>
    <scope>NUCLEOTIDE SEQUENCE [LARGE SCALE GENOMIC DNA]</scope>
    <source>
        <strain evidence="3">cv. Victoria</strain>
        <tissue evidence="2">Leaf</tissue>
    </source>
</reference>
<dbReference type="EMBL" id="RWGY01000002">
    <property type="protein sequence ID" value="TVU50537.1"/>
    <property type="molecule type" value="Genomic_DNA"/>
</dbReference>
<keyword evidence="1" id="KW-1133">Transmembrane helix</keyword>
<keyword evidence="1" id="KW-0472">Membrane</keyword>
<dbReference type="PANTHER" id="PTHR33115:SF11">
    <property type="entry name" value="OS07G0654700 PROTEIN"/>
    <property type="match status" value="1"/>
</dbReference>
<dbReference type="Proteomes" id="UP000324897">
    <property type="component" value="Chromosome 6"/>
</dbReference>
<organism evidence="2 3">
    <name type="scientific">Eragrostis curvula</name>
    <name type="common">weeping love grass</name>
    <dbReference type="NCBI Taxonomy" id="38414"/>
    <lineage>
        <taxon>Eukaryota</taxon>
        <taxon>Viridiplantae</taxon>
        <taxon>Streptophyta</taxon>
        <taxon>Embryophyta</taxon>
        <taxon>Tracheophyta</taxon>
        <taxon>Spermatophyta</taxon>
        <taxon>Magnoliopsida</taxon>
        <taxon>Liliopsida</taxon>
        <taxon>Poales</taxon>
        <taxon>Poaceae</taxon>
        <taxon>PACMAD clade</taxon>
        <taxon>Chloridoideae</taxon>
        <taxon>Eragrostideae</taxon>
        <taxon>Eragrostidinae</taxon>
        <taxon>Eragrostis</taxon>
    </lineage>
</organism>
<feature type="non-terminal residue" evidence="2">
    <location>
        <position position="1"/>
    </location>
</feature>
<name>A0A5J9WRH7_9POAL</name>
<protein>
    <submittedName>
        <fullName evidence="2">Uncharacterized protein</fullName>
    </submittedName>
</protein>
<evidence type="ECO:0000256" key="1">
    <source>
        <dbReference type="SAM" id="Phobius"/>
    </source>
</evidence>